<dbReference type="EMBL" id="JACEIK010000182">
    <property type="protein sequence ID" value="MCD7451871.1"/>
    <property type="molecule type" value="Genomic_DNA"/>
</dbReference>
<feature type="region of interest" description="Disordered" evidence="3">
    <location>
        <begin position="167"/>
        <end position="201"/>
    </location>
</feature>
<dbReference type="PANTHER" id="PTHR24055">
    <property type="entry name" value="MITOGEN-ACTIVATED PROTEIN KINASE"/>
    <property type="match status" value="1"/>
</dbReference>
<evidence type="ECO:0000256" key="3">
    <source>
        <dbReference type="SAM" id="MobiDB-lite"/>
    </source>
</evidence>
<evidence type="ECO:0000313" key="4">
    <source>
        <dbReference type="EMBL" id="MCD7451871.1"/>
    </source>
</evidence>
<keyword evidence="2" id="KW-0067">ATP-binding</keyword>
<dbReference type="InterPro" id="IPR050117">
    <property type="entry name" value="MAPK"/>
</dbReference>
<evidence type="ECO:0008006" key="6">
    <source>
        <dbReference type="Google" id="ProtNLM"/>
    </source>
</evidence>
<dbReference type="Proteomes" id="UP000823775">
    <property type="component" value="Unassembled WGS sequence"/>
</dbReference>
<keyword evidence="1" id="KW-0547">Nucleotide-binding</keyword>
<evidence type="ECO:0000313" key="5">
    <source>
        <dbReference type="Proteomes" id="UP000823775"/>
    </source>
</evidence>
<reference evidence="4 5" key="1">
    <citation type="journal article" date="2021" name="BMC Genomics">
        <title>Datura genome reveals duplications of psychoactive alkaloid biosynthetic genes and high mutation rate following tissue culture.</title>
        <authorList>
            <person name="Rajewski A."/>
            <person name="Carter-House D."/>
            <person name="Stajich J."/>
            <person name="Litt A."/>
        </authorList>
    </citation>
    <scope>NUCLEOTIDE SEQUENCE [LARGE SCALE GENOMIC DNA]</scope>
    <source>
        <strain evidence="4">AR-01</strain>
    </source>
</reference>
<comment type="caution">
    <text evidence="4">The sequence shown here is derived from an EMBL/GenBank/DDBJ whole genome shotgun (WGS) entry which is preliminary data.</text>
</comment>
<keyword evidence="5" id="KW-1185">Reference proteome</keyword>
<protein>
    <recommendedName>
        <fullName evidence="6">Protein kinase domain-containing protein</fullName>
    </recommendedName>
</protein>
<dbReference type="SUPFAM" id="SSF56112">
    <property type="entry name" value="Protein kinase-like (PK-like)"/>
    <property type="match status" value="1"/>
</dbReference>
<gene>
    <name evidence="4" type="ORF">HAX54_013584</name>
</gene>
<organism evidence="4 5">
    <name type="scientific">Datura stramonium</name>
    <name type="common">Jimsonweed</name>
    <name type="synonym">Common thornapple</name>
    <dbReference type="NCBI Taxonomy" id="4076"/>
    <lineage>
        <taxon>Eukaryota</taxon>
        <taxon>Viridiplantae</taxon>
        <taxon>Streptophyta</taxon>
        <taxon>Embryophyta</taxon>
        <taxon>Tracheophyta</taxon>
        <taxon>Spermatophyta</taxon>
        <taxon>Magnoliopsida</taxon>
        <taxon>eudicotyledons</taxon>
        <taxon>Gunneridae</taxon>
        <taxon>Pentapetalae</taxon>
        <taxon>asterids</taxon>
        <taxon>lamiids</taxon>
        <taxon>Solanales</taxon>
        <taxon>Solanaceae</taxon>
        <taxon>Solanoideae</taxon>
        <taxon>Datureae</taxon>
        <taxon>Datura</taxon>
    </lineage>
</organism>
<dbReference type="InterPro" id="IPR011009">
    <property type="entry name" value="Kinase-like_dom_sf"/>
</dbReference>
<proteinExistence type="predicted"/>
<dbReference type="Gene3D" id="3.30.200.20">
    <property type="entry name" value="Phosphorylase Kinase, domain 1"/>
    <property type="match status" value="1"/>
</dbReference>
<accession>A0ABS8S0G3</accession>
<sequence>MSKNFLTEAEAVLLSLHLSLYYIEWSHQGYGVVAAAVDTHTGKKVAIKKINNVFEHVSEATRILREIKLLRFSRHPDIDYVATRWYRAPELCGSFYSKNFERRKLAKEDIRELIYREILEYRTLRCCRSIFMALSILAFIAREQFDLLEGHYGGGGRNALHLRRHTSLPSPTRSHEVNKADSNNENVGHIHRELSPTSNTARCNKSASIETFPSVLVQCGRTMRFSAGISANLKPKITKRMAS</sequence>
<evidence type="ECO:0000256" key="2">
    <source>
        <dbReference type="ARBA" id="ARBA00022840"/>
    </source>
</evidence>
<name>A0ABS8S0G3_DATST</name>
<evidence type="ECO:0000256" key="1">
    <source>
        <dbReference type="ARBA" id="ARBA00022741"/>
    </source>
</evidence>